<dbReference type="SUPFAM" id="SSF81345">
    <property type="entry name" value="ABC transporter involved in vitamin B12 uptake, BtuC"/>
    <property type="match status" value="1"/>
</dbReference>
<feature type="transmembrane region" description="Helical" evidence="8">
    <location>
        <begin position="72"/>
        <end position="90"/>
    </location>
</feature>
<feature type="transmembrane region" description="Helical" evidence="8">
    <location>
        <begin position="244"/>
        <end position="262"/>
    </location>
</feature>
<dbReference type="EMBL" id="BAABFC010000009">
    <property type="protein sequence ID" value="GAA4497231.1"/>
    <property type="molecule type" value="Genomic_DNA"/>
</dbReference>
<dbReference type="Gene3D" id="1.10.3470.10">
    <property type="entry name" value="ABC transporter involved in vitamin B12 uptake, BtuC"/>
    <property type="match status" value="1"/>
</dbReference>
<feature type="transmembrane region" description="Helical" evidence="8">
    <location>
        <begin position="204"/>
        <end position="223"/>
    </location>
</feature>
<feature type="transmembrane region" description="Helical" evidence="8">
    <location>
        <begin position="102"/>
        <end position="124"/>
    </location>
</feature>
<evidence type="ECO:0000256" key="5">
    <source>
        <dbReference type="ARBA" id="ARBA00022692"/>
    </source>
</evidence>
<comment type="subcellular location">
    <subcellularLocation>
        <location evidence="1">Cell membrane</location>
        <topology evidence="1">Multi-pass membrane protein</topology>
    </subcellularLocation>
</comment>
<evidence type="ECO:0000256" key="2">
    <source>
        <dbReference type="ARBA" id="ARBA00007935"/>
    </source>
</evidence>
<gene>
    <name evidence="9" type="ORF">GCM10023095_13480</name>
</gene>
<dbReference type="Pfam" id="PF01032">
    <property type="entry name" value="FecCD"/>
    <property type="match status" value="1"/>
</dbReference>
<dbReference type="InterPro" id="IPR037294">
    <property type="entry name" value="ABC_BtuC-like"/>
</dbReference>
<dbReference type="RefSeq" id="WP_345011330.1">
    <property type="nucleotide sequence ID" value="NZ_BAABFC010000009.1"/>
</dbReference>
<keyword evidence="10" id="KW-1185">Reference proteome</keyword>
<accession>A0ABP8Q3W2</accession>
<comment type="similarity">
    <text evidence="2">Belongs to the binding-protein-dependent transport system permease family. FecCD subfamily.</text>
</comment>
<feature type="transmembrane region" description="Helical" evidence="8">
    <location>
        <begin position="130"/>
        <end position="148"/>
    </location>
</feature>
<evidence type="ECO:0000313" key="9">
    <source>
        <dbReference type="EMBL" id="GAA4497231.1"/>
    </source>
</evidence>
<feature type="transmembrane region" description="Helical" evidence="8">
    <location>
        <begin position="160"/>
        <end position="181"/>
    </location>
</feature>
<name>A0ABP8Q3W2_9GAMM</name>
<protein>
    <submittedName>
        <fullName evidence="9">Amonabactin ABC transporter permease subunit 2</fullName>
    </submittedName>
</protein>
<evidence type="ECO:0000256" key="6">
    <source>
        <dbReference type="ARBA" id="ARBA00022989"/>
    </source>
</evidence>
<dbReference type="PANTHER" id="PTHR30472">
    <property type="entry name" value="FERRIC ENTEROBACTIN TRANSPORT SYSTEM PERMEASE PROTEIN"/>
    <property type="match status" value="1"/>
</dbReference>
<reference evidence="10" key="1">
    <citation type="journal article" date="2019" name="Int. J. Syst. Evol. Microbiol.">
        <title>The Global Catalogue of Microorganisms (GCM) 10K type strain sequencing project: providing services to taxonomists for standard genome sequencing and annotation.</title>
        <authorList>
            <consortium name="The Broad Institute Genomics Platform"/>
            <consortium name="The Broad Institute Genome Sequencing Center for Infectious Disease"/>
            <person name="Wu L."/>
            <person name="Ma J."/>
        </authorList>
    </citation>
    <scope>NUCLEOTIDE SEQUENCE [LARGE SCALE GENOMIC DNA]</scope>
    <source>
        <strain evidence="10">JCM 32226</strain>
    </source>
</reference>
<dbReference type="InterPro" id="IPR000522">
    <property type="entry name" value="ABC_transptr_permease_BtuC"/>
</dbReference>
<keyword evidence="5 8" id="KW-0812">Transmembrane</keyword>
<feature type="transmembrane region" description="Helical" evidence="8">
    <location>
        <begin position="318"/>
        <end position="337"/>
    </location>
</feature>
<feature type="transmembrane region" description="Helical" evidence="8">
    <location>
        <begin position="291"/>
        <end position="312"/>
    </location>
</feature>
<evidence type="ECO:0000256" key="1">
    <source>
        <dbReference type="ARBA" id="ARBA00004651"/>
    </source>
</evidence>
<evidence type="ECO:0000313" key="10">
    <source>
        <dbReference type="Proteomes" id="UP001501321"/>
    </source>
</evidence>
<dbReference type="Proteomes" id="UP001501321">
    <property type="component" value="Unassembled WGS sequence"/>
</dbReference>
<comment type="caution">
    <text evidence="9">The sequence shown here is derived from an EMBL/GenBank/DDBJ whole genome shotgun (WGS) entry which is preliminary data.</text>
</comment>
<dbReference type="PANTHER" id="PTHR30472:SF1">
    <property type="entry name" value="FE(3+) DICITRATE TRANSPORT SYSTEM PERMEASE PROTEIN FECC-RELATED"/>
    <property type="match status" value="1"/>
</dbReference>
<keyword evidence="7 8" id="KW-0472">Membrane</keyword>
<organism evidence="9 10">
    <name type="scientific">Pseudaeromonas paramecii</name>
    <dbReference type="NCBI Taxonomy" id="2138166"/>
    <lineage>
        <taxon>Bacteria</taxon>
        <taxon>Pseudomonadati</taxon>
        <taxon>Pseudomonadota</taxon>
        <taxon>Gammaproteobacteria</taxon>
        <taxon>Aeromonadales</taxon>
        <taxon>Aeromonadaceae</taxon>
        <taxon>Pseudaeromonas</taxon>
    </lineage>
</organism>
<keyword evidence="3" id="KW-0813">Transport</keyword>
<proteinExistence type="inferred from homology"/>
<keyword evidence="6 8" id="KW-1133">Transmembrane helix</keyword>
<keyword evidence="4" id="KW-1003">Cell membrane</keyword>
<evidence type="ECO:0000256" key="4">
    <source>
        <dbReference type="ARBA" id="ARBA00022475"/>
    </source>
</evidence>
<evidence type="ECO:0000256" key="8">
    <source>
        <dbReference type="SAM" id="Phobius"/>
    </source>
</evidence>
<evidence type="ECO:0000256" key="7">
    <source>
        <dbReference type="ARBA" id="ARBA00023136"/>
    </source>
</evidence>
<evidence type="ECO:0000256" key="3">
    <source>
        <dbReference type="ARBA" id="ARBA00022448"/>
    </source>
</evidence>
<feature type="transmembrane region" description="Helical" evidence="8">
    <location>
        <begin position="268"/>
        <end position="284"/>
    </location>
</feature>
<sequence length="343" mass="36075">MSQALCWPSTASFAGRPWLLTGALVLAPASLMLLSLLCGAGEWTMAQALDGLLGRPVPEDLQLVMSQLRWPRTLGAWFIGALLGLAATLLQTATRNPLAETGLLGINGGAALGVVLGLFCGQIVLPLDYFPWAMAGALLGNACILLLLRRAGPRASPLRLILAGAALSATFQGITSVLLLFDQNAYDQYRFWVLGSLVGIRCPMVIWLAGFALIGGLLAWALARPLCALQLGQESARALGYRPGVIRLLVSALVAWLAGSAVAVAGPLLLIGLLGALCANALLGPRLLPRLALSAWFGGLLLLAADIAARLVLRPYDLPVSLLLALQGAPVLIALVWRARLHW</sequence>